<evidence type="ECO:0000256" key="2">
    <source>
        <dbReference type="ARBA" id="ARBA00022692"/>
    </source>
</evidence>
<feature type="transmembrane region" description="Helical" evidence="7">
    <location>
        <begin position="20"/>
        <end position="41"/>
    </location>
</feature>
<dbReference type="InterPro" id="IPR024491">
    <property type="entry name" value="Se_SelK/SelG"/>
</dbReference>
<keyword evidence="2 7" id="KW-0812">Transmembrane</keyword>
<evidence type="ECO:0000256" key="7">
    <source>
        <dbReference type="SAM" id="Phobius"/>
    </source>
</evidence>
<protein>
    <submittedName>
        <fullName evidence="8">WD40 repeat-containing protein</fullName>
    </submittedName>
</protein>
<sequence>MPYISSDGSVVDTRSNWRLSIIPEFFWFILNTITMFFHTLFQPHSTNNYTKKDKHTNIKGFGGSGGGPGSGGGYGRGPGGGGGGNGKGSGGGGGGGKVMGSMKEILACNAASGS</sequence>
<evidence type="ECO:0000256" key="1">
    <source>
        <dbReference type="ARBA" id="ARBA00004167"/>
    </source>
</evidence>
<dbReference type="STRING" id="361077.A0A152A129"/>
<dbReference type="EMBL" id="LODT01000020">
    <property type="protein sequence ID" value="KYQ99784.1"/>
    <property type="molecule type" value="Genomic_DNA"/>
</dbReference>
<accession>A0A152A129</accession>
<dbReference type="AlphaFoldDB" id="A0A152A129"/>
<feature type="compositionally biased region" description="Gly residues" evidence="6">
    <location>
        <begin position="60"/>
        <end position="97"/>
    </location>
</feature>
<organism evidence="8 9">
    <name type="scientific">Tieghemostelium lacteum</name>
    <name type="common">Slime mold</name>
    <name type="synonym">Dictyostelium lacteum</name>
    <dbReference type="NCBI Taxonomy" id="361077"/>
    <lineage>
        <taxon>Eukaryota</taxon>
        <taxon>Amoebozoa</taxon>
        <taxon>Evosea</taxon>
        <taxon>Eumycetozoa</taxon>
        <taxon>Dictyostelia</taxon>
        <taxon>Dictyosteliales</taxon>
        <taxon>Raperosteliaceae</taxon>
        <taxon>Tieghemostelium</taxon>
    </lineage>
</organism>
<dbReference type="GO" id="GO:0005794">
    <property type="term" value="C:Golgi apparatus"/>
    <property type="evidence" value="ECO:0007669"/>
    <property type="project" value="TreeGrafter"/>
</dbReference>
<dbReference type="InParanoid" id="A0A152A129"/>
<gene>
    <name evidence="8" type="ORF">DLAC_03730</name>
</gene>
<evidence type="ECO:0000256" key="3">
    <source>
        <dbReference type="ARBA" id="ARBA00022933"/>
    </source>
</evidence>
<dbReference type="GO" id="GO:0032469">
    <property type="term" value="P:endoplasmic reticulum calcium ion homeostasis"/>
    <property type="evidence" value="ECO:0007669"/>
    <property type="project" value="TreeGrafter"/>
</dbReference>
<comment type="subcellular location">
    <subcellularLocation>
        <location evidence="1">Membrane</location>
        <topology evidence="1">Single-pass membrane protein</topology>
    </subcellularLocation>
</comment>
<reference evidence="8 9" key="1">
    <citation type="submission" date="2015-12" db="EMBL/GenBank/DDBJ databases">
        <title>Dictyostelia acquired genes for synthesis and detection of signals that induce cell-type specialization by lateral gene transfer from prokaryotes.</title>
        <authorList>
            <person name="Gloeckner G."/>
            <person name="Schaap P."/>
        </authorList>
    </citation>
    <scope>NUCLEOTIDE SEQUENCE [LARGE SCALE GENOMIC DNA]</scope>
    <source>
        <strain evidence="8 9">TK</strain>
    </source>
</reference>
<evidence type="ECO:0000313" key="9">
    <source>
        <dbReference type="Proteomes" id="UP000076078"/>
    </source>
</evidence>
<name>A0A152A129_TIELA</name>
<dbReference type="PANTHER" id="PTHR16875:SF0">
    <property type="entry name" value="SELENOPROTEIN K"/>
    <property type="match status" value="1"/>
</dbReference>
<dbReference type="OMA" id="PLWRIST"/>
<keyword evidence="3" id="KW-0712">Selenocysteine</keyword>
<feature type="region of interest" description="Disordered" evidence="6">
    <location>
        <begin position="48"/>
        <end position="97"/>
    </location>
</feature>
<evidence type="ECO:0000256" key="4">
    <source>
        <dbReference type="ARBA" id="ARBA00022989"/>
    </source>
</evidence>
<evidence type="ECO:0000256" key="5">
    <source>
        <dbReference type="ARBA" id="ARBA00023136"/>
    </source>
</evidence>
<keyword evidence="4 7" id="KW-1133">Transmembrane helix</keyword>
<evidence type="ECO:0000313" key="8">
    <source>
        <dbReference type="EMBL" id="KYQ99784.1"/>
    </source>
</evidence>
<evidence type="ECO:0000256" key="6">
    <source>
        <dbReference type="SAM" id="MobiDB-lite"/>
    </source>
</evidence>
<keyword evidence="5 7" id="KW-0472">Membrane</keyword>
<dbReference type="Pfam" id="PF10961">
    <property type="entry name" value="SelK_SelG"/>
    <property type="match status" value="1"/>
</dbReference>
<dbReference type="PANTHER" id="PTHR16875">
    <property type="entry name" value="SELENOPROTEIN K"/>
    <property type="match status" value="1"/>
</dbReference>
<proteinExistence type="predicted"/>
<keyword evidence="9" id="KW-1185">Reference proteome</keyword>
<dbReference type="GO" id="GO:0005789">
    <property type="term" value="C:endoplasmic reticulum membrane"/>
    <property type="evidence" value="ECO:0007669"/>
    <property type="project" value="TreeGrafter"/>
</dbReference>
<dbReference type="Proteomes" id="UP000076078">
    <property type="component" value="Unassembled WGS sequence"/>
</dbReference>
<dbReference type="OrthoDB" id="167295at2759"/>
<comment type="caution">
    <text evidence="8">The sequence shown here is derived from an EMBL/GenBank/DDBJ whole genome shotgun (WGS) entry which is preliminary data.</text>
</comment>
<dbReference type="GO" id="GO:0006816">
    <property type="term" value="P:calcium ion transport"/>
    <property type="evidence" value="ECO:0007669"/>
    <property type="project" value="TreeGrafter"/>
</dbReference>